<keyword evidence="4" id="KW-1185">Reference proteome</keyword>
<dbReference type="PANTHER" id="PTHR34385:SF1">
    <property type="entry name" value="PEPTIDOGLYCAN L-ALANYL-D-GLUTAMATE ENDOPEPTIDASE CWLK"/>
    <property type="match status" value="1"/>
</dbReference>
<feature type="chain" id="PRO_5042202025" evidence="1">
    <location>
        <begin position="31"/>
        <end position="275"/>
    </location>
</feature>
<dbReference type="GO" id="GO:0008233">
    <property type="term" value="F:peptidase activity"/>
    <property type="evidence" value="ECO:0007669"/>
    <property type="project" value="InterPro"/>
</dbReference>
<protein>
    <submittedName>
        <fullName evidence="3">M15 family metallopeptidase</fullName>
    </submittedName>
</protein>
<feature type="domain" description="D-alanyl-D-alanine carboxypeptidase-like core" evidence="2">
    <location>
        <begin position="120"/>
        <end position="241"/>
    </location>
</feature>
<dbReference type="Pfam" id="PF02557">
    <property type="entry name" value="VanY"/>
    <property type="match status" value="1"/>
</dbReference>
<dbReference type="AlphaFoldDB" id="A0AAE3EG12"/>
<evidence type="ECO:0000313" key="4">
    <source>
        <dbReference type="Proteomes" id="UP001198163"/>
    </source>
</evidence>
<name>A0AAE3EG12_9SPIR</name>
<dbReference type="Proteomes" id="UP001198163">
    <property type="component" value="Unassembled WGS sequence"/>
</dbReference>
<dbReference type="Gene3D" id="3.30.1380.10">
    <property type="match status" value="1"/>
</dbReference>
<evidence type="ECO:0000313" key="3">
    <source>
        <dbReference type="EMBL" id="MCD1653942.1"/>
    </source>
</evidence>
<proteinExistence type="predicted"/>
<keyword evidence="1" id="KW-0732">Signal</keyword>
<dbReference type="CDD" id="cd14852">
    <property type="entry name" value="LD-carboxypeptidase"/>
    <property type="match status" value="1"/>
</dbReference>
<feature type="signal peptide" evidence="1">
    <location>
        <begin position="1"/>
        <end position="30"/>
    </location>
</feature>
<accession>A0AAE3EG12</accession>
<dbReference type="InterPro" id="IPR058193">
    <property type="entry name" value="VanY/YodJ_core_dom"/>
</dbReference>
<evidence type="ECO:0000259" key="2">
    <source>
        <dbReference type="Pfam" id="PF02557"/>
    </source>
</evidence>
<reference evidence="3" key="1">
    <citation type="submission" date="2021-08" db="EMBL/GenBank/DDBJ databases">
        <title>Comparative analyses of Brucepasteria parasyntrophica and Teretinema zuelzerae.</title>
        <authorList>
            <person name="Song Y."/>
            <person name="Brune A."/>
        </authorList>
    </citation>
    <scope>NUCLEOTIDE SEQUENCE</scope>
    <source>
        <strain evidence="3">DSM 1903</strain>
    </source>
</reference>
<dbReference type="InterPro" id="IPR052179">
    <property type="entry name" value="DD-CPase-like"/>
</dbReference>
<dbReference type="InterPro" id="IPR009045">
    <property type="entry name" value="Zn_M74/Hedgehog-like"/>
</dbReference>
<evidence type="ECO:0000256" key="1">
    <source>
        <dbReference type="SAM" id="SignalP"/>
    </source>
</evidence>
<sequence length="275" mass="30264">MGSQGFFKMRPCSRMLSVFAFPLLFSSCFAESSGVQPVAQPAAERRVFAAPASLPSGIVDAINSDQAAFLRDLEAVLAADTENLLVLVDKNHALPADFVPDALVPLGAGRSYQVSRGGFSLTASAESALERMAQTAKRDGITLLVSSTYRSFDYQKTVYERIVREIGQAEADRESARPGTSQHQLGTAADFGSITDAFAETQAGKWLASHAHEYGWSLSFPNGYEQTTGYRWESWHYRYIGEQAAAFQRKWFLDIQQYMIEFIDGWKKSGAPSAD</sequence>
<organism evidence="3 4">
    <name type="scientific">Teretinema zuelzerae</name>
    <dbReference type="NCBI Taxonomy" id="156"/>
    <lineage>
        <taxon>Bacteria</taxon>
        <taxon>Pseudomonadati</taxon>
        <taxon>Spirochaetota</taxon>
        <taxon>Spirochaetia</taxon>
        <taxon>Spirochaetales</taxon>
        <taxon>Treponemataceae</taxon>
        <taxon>Teretinema</taxon>
    </lineage>
</organism>
<dbReference type="InterPro" id="IPR003709">
    <property type="entry name" value="VanY-like_core_dom"/>
</dbReference>
<comment type="caution">
    <text evidence="3">The sequence shown here is derived from an EMBL/GenBank/DDBJ whole genome shotgun (WGS) entry which is preliminary data.</text>
</comment>
<dbReference type="SUPFAM" id="SSF55166">
    <property type="entry name" value="Hedgehog/DD-peptidase"/>
    <property type="match status" value="1"/>
</dbReference>
<dbReference type="PANTHER" id="PTHR34385">
    <property type="entry name" value="D-ALANYL-D-ALANINE CARBOXYPEPTIDASE"/>
    <property type="match status" value="1"/>
</dbReference>
<gene>
    <name evidence="3" type="ORF">K7J14_04425</name>
</gene>
<dbReference type="EMBL" id="JAINWA010000001">
    <property type="protein sequence ID" value="MCD1653942.1"/>
    <property type="molecule type" value="Genomic_DNA"/>
</dbReference>
<dbReference type="GO" id="GO:0006508">
    <property type="term" value="P:proteolysis"/>
    <property type="evidence" value="ECO:0007669"/>
    <property type="project" value="InterPro"/>
</dbReference>